<dbReference type="Proteomes" id="UP000246115">
    <property type="component" value="Chromosome"/>
</dbReference>
<reference evidence="5" key="3">
    <citation type="submission" date="2018-08" db="EMBL/GenBank/DDBJ databases">
        <title>Streptococcus chenjunshii sp. nov., isolated from stools sample of the Tibetan antelope in the Qinghai-Tibet plateau, China.</title>
        <authorList>
            <person name="Tian Z."/>
        </authorList>
    </citation>
    <scope>NUCLEOTIDE SEQUENCE [LARGE SCALE GENOMIC DNA]</scope>
    <source>
        <strain evidence="5">Z15</strain>
    </source>
</reference>
<reference evidence="2" key="4">
    <citation type="journal article" date="2019" name="Int. J. Syst. Evol. Microbiol.">
        <title>Streptococcus chenjunshii sp. nov. isolated from feces of Tibetan antelopes.</title>
        <authorList>
            <person name="Tian Z."/>
            <person name="Lu S."/>
            <person name="Jin D."/>
            <person name="Yang J."/>
            <person name="Pu J."/>
            <person name="Lai X.H."/>
            <person name="Bai X.N."/>
            <person name="Wu X.M."/>
            <person name="Li J."/>
            <person name="Wang S."/>
            <person name="Xu J."/>
        </authorList>
    </citation>
    <scope>NUCLEOTIDE SEQUENCE</scope>
    <source>
        <strain evidence="2">Z15</strain>
    </source>
</reference>
<organism evidence="4 6">
    <name type="scientific">Streptococcus chenjunshii</name>
    <dbReference type="NCBI Taxonomy" id="2173853"/>
    <lineage>
        <taxon>Bacteria</taxon>
        <taxon>Bacillati</taxon>
        <taxon>Bacillota</taxon>
        <taxon>Bacilli</taxon>
        <taxon>Lactobacillales</taxon>
        <taxon>Streptococcaceae</taxon>
        <taxon>Streptococcus</taxon>
    </lineage>
</organism>
<dbReference type="EMBL" id="CP031733">
    <property type="protein sequence ID" value="AXQ78700.1"/>
    <property type="molecule type" value="Genomic_DNA"/>
</dbReference>
<dbReference type="Proteomes" id="UP000262901">
    <property type="component" value="Unassembled WGS sequence"/>
</dbReference>
<dbReference type="KEGG" id="schj:DDV21_006210"/>
<dbReference type="InterPro" id="IPR021737">
    <property type="entry name" value="Phage_phiKZ_Orf197"/>
</dbReference>
<dbReference type="EMBL" id="QVQZ01000001">
    <property type="protein sequence ID" value="RFU54028.1"/>
    <property type="molecule type" value="Genomic_DNA"/>
</dbReference>
<dbReference type="AlphaFoldDB" id="A0A372KQV1"/>
<proteinExistence type="predicted"/>
<protein>
    <submittedName>
        <fullName evidence="4">DUF3307 domain-containing protein</fullName>
    </submittedName>
</protein>
<gene>
    <name evidence="2" type="ORF">DDV21_006210</name>
    <name evidence="3" type="ORF">DDV22_02330</name>
    <name evidence="4" type="ORF">DDV23_00390</name>
</gene>
<evidence type="ECO:0000256" key="1">
    <source>
        <dbReference type="SAM" id="Phobius"/>
    </source>
</evidence>
<feature type="transmembrane region" description="Helical" evidence="1">
    <location>
        <begin position="50"/>
        <end position="68"/>
    </location>
</feature>
<evidence type="ECO:0000313" key="6">
    <source>
        <dbReference type="Proteomes" id="UP000262901"/>
    </source>
</evidence>
<evidence type="ECO:0000313" key="2">
    <source>
        <dbReference type="EMBL" id="AXQ78700.1"/>
    </source>
</evidence>
<feature type="transmembrane region" description="Helical" evidence="1">
    <location>
        <begin position="188"/>
        <end position="206"/>
    </location>
</feature>
<reference evidence="4 6" key="2">
    <citation type="submission" date="2018-08" db="EMBL/GenBank/DDBJ databases">
        <title>Draft genome of Streptococcus sp. nov. Z1.</title>
        <authorList>
            <person name="Tian Z."/>
        </authorList>
    </citation>
    <scope>NUCLEOTIDE SEQUENCE [LARGE SCALE GENOMIC DNA]</scope>
    <source>
        <strain evidence="4">Z1</strain>
        <strain evidence="6">Z1(2018)</strain>
    </source>
</reference>
<evidence type="ECO:0000313" key="5">
    <source>
        <dbReference type="Proteomes" id="UP000246115"/>
    </source>
</evidence>
<feature type="transmembrane region" description="Helical" evidence="1">
    <location>
        <begin position="104"/>
        <end position="124"/>
    </location>
</feature>
<dbReference type="EMBL" id="QVQY01000003">
    <property type="protein sequence ID" value="RFU51707.1"/>
    <property type="molecule type" value="Genomic_DNA"/>
</dbReference>
<dbReference type="Pfam" id="PF11750">
    <property type="entry name" value="DUF3307"/>
    <property type="match status" value="1"/>
</dbReference>
<dbReference type="Proteomes" id="UP000264056">
    <property type="component" value="Unassembled WGS sequence"/>
</dbReference>
<accession>A0A372KQV1</accession>
<keyword evidence="1" id="KW-1133">Transmembrane helix</keyword>
<keyword evidence="7" id="KW-1185">Reference proteome</keyword>
<reference evidence="3 7" key="1">
    <citation type="submission" date="2018-08" db="EMBL/GenBank/DDBJ databases">
        <title>Draft genome of Streptococcus sp .nov. Z2.</title>
        <authorList>
            <person name="Tian Z."/>
        </authorList>
    </citation>
    <scope>NUCLEOTIDE SEQUENCE [LARGE SCALE GENOMIC DNA]</scope>
    <source>
        <strain evidence="3 7">Z2</strain>
    </source>
</reference>
<evidence type="ECO:0000313" key="3">
    <source>
        <dbReference type="EMBL" id="RFU51707.1"/>
    </source>
</evidence>
<sequence length="248" mass="28164">MTDMLGNLSFSAYLHSNPLLLLALIAHFLADFQWQSQKMAEKKASDRPTLLKHLFIVSIPLFICISLVPSAWHFLLAVLVSHCIIDSGKFYLNPKLAGKKWDRQVFIIDQLLHYVFIFAAYLLAEPYINRPSWLFAAADILCLIFLLVLITKPINIVFKLFFSKYQVQDEDDATITGAGALIGLLERLIMALFLISGQYASIGLVFTAKSIARYDKISKNQAFAEYYLIGSLFSIISVLICYELLYYL</sequence>
<feature type="transmembrane region" description="Helical" evidence="1">
    <location>
        <begin position="226"/>
        <end position="247"/>
    </location>
</feature>
<evidence type="ECO:0000313" key="4">
    <source>
        <dbReference type="EMBL" id="RFU54028.1"/>
    </source>
</evidence>
<feature type="transmembrane region" description="Helical" evidence="1">
    <location>
        <begin position="12"/>
        <end position="30"/>
    </location>
</feature>
<name>A0A372KQV1_9STRE</name>
<keyword evidence="1" id="KW-0812">Transmembrane</keyword>
<keyword evidence="1" id="KW-0472">Membrane</keyword>
<accession>A0A346NCF5</accession>
<dbReference type="OrthoDB" id="5122730at2"/>
<evidence type="ECO:0000313" key="7">
    <source>
        <dbReference type="Proteomes" id="UP000264056"/>
    </source>
</evidence>